<feature type="domain" description="HTH luxR-type" evidence="5">
    <location>
        <begin position="136"/>
        <end position="201"/>
    </location>
</feature>
<keyword evidence="2 7" id="KW-0238">DNA-binding</keyword>
<dbReference type="Pfam" id="PF00072">
    <property type="entry name" value="Response_reg"/>
    <property type="match status" value="1"/>
</dbReference>
<feature type="domain" description="Response regulatory" evidence="6">
    <location>
        <begin position="5"/>
        <end position="119"/>
    </location>
</feature>
<dbReference type="SMART" id="SM00421">
    <property type="entry name" value="HTH_LUXR"/>
    <property type="match status" value="1"/>
</dbReference>
<dbReference type="GO" id="GO:0000160">
    <property type="term" value="P:phosphorelay signal transduction system"/>
    <property type="evidence" value="ECO:0007669"/>
    <property type="project" value="InterPro"/>
</dbReference>
<proteinExistence type="predicted"/>
<dbReference type="CDD" id="cd06170">
    <property type="entry name" value="LuxR_C_like"/>
    <property type="match status" value="1"/>
</dbReference>
<dbReference type="PRINTS" id="PR00038">
    <property type="entry name" value="HTHLUXR"/>
</dbReference>
<dbReference type="Proteomes" id="UP000263642">
    <property type="component" value="Unassembled WGS sequence"/>
</dbReference>
<dbReference type="PROSITE" id="PS50110">
    <property type="entry name" value="RESPONSE_REGULATORY"/>
    <property type="match status" value="1"/>
</dbReference>
<gene>
    <name evidence="7" type="ORF">DIT97_08215</name>
</gene>
<dbReference type="InterPro" id="IPR011006">
    <property type="entry name" value="CheY-like_superfamily"/>
</dbReference>
<dbReference type="InterPro" id="IPR001789">
    <property type="entry name" value="Sig_transdc_resp-reg_receiver"/>
</dbReference>
<reference evidence="7 8" key="1">
    <citation type="journal article" date="2018" name="Nat. Biotechnol.">
        <title>A standardized bacterial taxonomy based on genome phylogeny substantially revises the tree of life.</title>
        <authorList>
            <person name="Parks D.H."/>
            <person name="Chuvochina M."/>
            <person name="Waite D.W."/>
            <person name="Rinke C."/>
            <person name="Skarshewski A."/>
            <person name="Chaumeil P.A."/>
            <person name="Hugenholtz P."/>
        </authorList>
    </citation>
    <scope>NUCLEOTIDE SEQUENCE [LARGE SCALE GENOMIC DNA]</scope>
    <source>
        <strain evidence="7">UBA9375</strain>
    </source>
</reference>
<dbReference type="InterPro" id="IPR036388">
    <property type="entry name" value="WH-like_DNA-bd_sf"/>
</dbReference>
<evidence type="ECO:0000313" key="8">
    <source>
        <dbReference type="Proteomes" id="UP000263642"/>
    </source>
</evidence>
<dbReference type="PANTHER" id="PTHR44688:SF16">
    <property type="entry name" value="DNA-BINDING TRANSCRIPTIONAL ACTIVATOR DEVR_DOSR"/>
    <property type="match status" value="1"/>
</dbReference>
<dbReference type="Gene3D" id="1.10.10.10">
    <property type="entry name" value="Winged helix-like DNA-binding domain superfamily/Winged helix DNA-binding domain"/>
    <property type="match status" value="1"/>
</dbReference>
<dbReference type="GO" id="GO:0006355">
    <property type="term" value="P:regulation of DNA-templated transcription"/>
    <property type="evidence" value="ECO:0007669"/>
    <property type="project" value="InterPro"/>
</dbReference>
<name>A0A3D3R2Q2_9PLAN</name>
<organism evidence="7 8">
    <name type="scientific">Gimesia maris</name>
    <dbReference type="NCBI Taxonomy" id="122"/>
    <lineage>
        <taxon>Bacteria</taxon>
        <taxon>Pseudomonadati</taxon>
        <taxon>Planctomycetota</taxon>
        <taxon>Planctomycetia</taxon>
        <taxon>Planctomycetales</taxon>
        <taxon>Planctomycetaceae</taxon>
        <taxon>Gimesia</taxon>
    </lineage>
</organism>
<sequence length="216" mass="24430">MTEFYVYIIDDDPDVLDSIAYLLRTSGYTVKPFNSVFSFLESNDLETPGCVLIDLIMPEISGIEAMQLLDKRQIRFPVIIMSAYGDIEKAVSAVKQGACEYLEKPFAKNKCIQAVETARTIWNQRTDETGDNGIQYLQLYDGLTRREKQVFHLIAEGHSGKQIANSMSISYRTMEKHKANVLNKLGVSSTTDIVHILYKIKDMPGYRKNDASDSPQ</sequence>
<evidence type="ECO:0000259" key="6">
    <source>
        <dbReference type="PROSITE" id="PS50110"/>
    </source>
</evidence>
<keyword evidence="1" id="KW-0805">Transcription regulation</keyword>
<evidence type="ECO:0000259" key="5">
    <source>
        <dbReference type="PROSITE" id="PS50043"/>
    </source>
</evidence>
<dbReference type="EMBL" id="DQAY01000050">
    <property type="protein sequence ID" value="HCO23029.1"/>
    <property type="molecule type" value="Genomic_DNA"/>
</dbReference>
<dbReference type="SMART" id="SM00448">
    <property type="entry name" value="REC"/>
    <property type="match status" value="1"/>
</dbReference>
<accession>A0A3D3R2Q2</accession>
<dbReference type="InterPro" id="IPR000792">
    <property type="entry name" value="Tscrpt_reg_LuxR_C"/>
</dbReference>
<comment type="caution">
    <text evidence="7">The sequence shown here is derived from an EMBL/GenBank/DDBJ whole genome shotgun (WGS) entry which is preliminary data.</text>
</comment>
<dbReference type="PROSITE" id="PS50043">
    <property type="entry name" value="HTH_LUXR_2"/>
    <property type="match status" value="1"/>
</dbReference>
<evidence type="ECO:0000256" key="3">
    <source>
        <dbReference type="ARBA" id="ARBA00023163"/>
    </source>
</evidence>
<dbReference type="Pfam" id="PF00196">
    <property type="entry name" value="GerE"/>
    <property type="match status" value="1"/>
</dbReference>
<protein>
    <submittedName>
        <fullName evidence="7">DNA-binding response regulator</fullName>
    </submittedName>
</protein>
<dbReference type="AlphaFoldDB" id="A0A3D3R2Q2"/>
<evidence type="ECO:0000256" key="4">
    <source>
        <dbReference type="PROSITE-ProRule" id="PRU00169"/>
    </source>
</evidence>
<keyword evidence="4" id="KW-0597">Phosphoprotein</keyword>
<dbReference type="RefSeq" id="WP_278440594.1">
    <property type="nucleotide sequence ID" value="NZ_CAXBMG010000022.1"/>
</dbReference>
<evidence type="ECO:0000256" key="2">
    <source>
        <dbReference type="ARBA" id="ARBA00023125"/>
    </source>
</evidence>
<dbReference type="SUPFAM" id="SSF52172">
    <property type="entry name" value="CheY-like"/>
    <property type="match status" value="1"/>
</dbReference>
<dbReference type="PANTHER" id="PTHR44688">
    <property type="entry name" value="DNA-BINDING TRANSCRIPTIONAL ACTIVATOR DEVR_DOSR"/>
    <property type="match status" value="1"/>
</dbReference>
<keyword evidence="3" id="KW-0804">Transcription</keyword>
<evidence type="ECO:0000313" key="7">
    <source>
        <dbReference type="EMBL" id="HCO23029.1"/>
    </source>
</evidence>
<dbReference type="SUPFAM" id="SSF46894">
    <property type="entry name" value="C-terminal effector domain of the bipartite response regulators"/>
    <property type="match status" value="1"/>
</dbReference>
<feature type="modified residue" description="4-aspartylphosphate" evidence="4">
    <location>
        <position position="54"/>
    </location>
</feature>
<dbReference type="Gene3D" id="3.40.50.2300">
    <property type="match status" value="1"/>
</dbReference>
<evidence type="ECO:0000256" key="1">
    <source>
        <dbReference type="ARBA" id="ARBA00023015"/>
    </source>
</evidence>
<dbReference type="InterPro" id="IPR016032">
    <property type="entry name" value="Sig_transdc_resp-reg_C-effctor"/>
</dbReference>
<dbReference type="GO" id="GO:0003677">
    <property type="term" value="F:DNA binding"/>
    <property type="evidence" value="ECO:0007669"/>
    <property type="project" value="UniProtKB-KW"/>
</dbReference>